<feature type="domain" description="N-acetyltransferase" evidence="1">
    <location>
        <begin position="148"/>
        <end position="299"/>
    </location>
</feature>
<proteinExistence type="predicted"/>
<comment type="caution">
    <text evidence="2">The sequence shown here is derived from an EMBL/GenBank/DDBJ whole genome shotgun (WGS) entry which is preliminary data.</text>
</comment>
<name>A0ABT1Y4A9_9FIRM</name>
<dbReference type="Proteomes" id="UP001524944">
    <property type="component" value="Unassembled WGS sequence"/>
</dbReference>
<gene>
    <name evidence="2" type="primary">ablB</name>
    <name evidence="2" type="ORF">NVS47_09325</name>
</gene>
<reference evidence="2 3" key="1">
    <citation type="submission" date="2022-08" db="EMBL/GenBank/DDBJ databases">
        <title>Proteogenomics of the novel Dehalobacterium formicoaceticum strain EZ94 highlights a key role of methyltransferases during anaerobic dichloromethane degradation.</title>
        <authorList>
            <person name="Wasmund K."/>
        </authorList>
    </citation>
    <scope>NUCLEOTIDE SEQUENCE [LARGE SCALE GENOMIC DNA]</scope>
    <source>
        <strain evidence="2 3">EZ94</strain>
    </source>
</reference>
<sequence>MNKSAVKQQQQQQQQQLSVFERNKELIYEDARLYLDFANSRLKIIGLPNVASNIAQKRIEKLKDYAAHLNLGKVLCNCLIKEQETFLACGFKEEGRIDGFFDGEDAYCMSFFTDREREISKDQQKKNDIIDMCLKSPPKLNSGIDQSITIRKAQKEDIPQIKGLLENIFKTYPSPIFDECYLENIMDRKTMFMVAERKGEIISVASAEMDQKNKNAEITDCATNPDFRGQGLLTHLIAQLEHALKENNFKTLYSLSRAIEPGINMALQKMHYNYRGRLINNCNISGGFEDMNIWVKRIDA</sequence>
<evidence type="ECO:0000313" key="2">
    <source>
        <dbReference type="EMBL" id="MCR6545706.1"/>
    </source>
</evidence>
<evidence type="ECO:0000259" key="1">
    <source>
        <dbReference type="PROSITE" id="PS51186"/>
    </source>
</evidence>
<accession>A0ABT1Y4A9</accession>
<dbReference type="CDD" id="cd04301">
    <property type="entry name" value="NAT_SF"/>
    <property type="match status" value="1"/>
</dbReference>
<dbReference type="InterPro" id="IPR000182">
    <property type="entry name" value="GNAT_dom"/>
</dbReference>
<dbReference type="InterPro" id="IPR016181">
    <property type="entry name" value="Acyl_CoA_acyltransferase"/>
</dbReference>
<keyword evidence="3" id="KW-1185">Reference proteome</keyword>
<protein>
    <submittedName>
        <fullName evidence="2">Beta-lysine N-acetyltransferase</fullName>
    </submittedName>
</protein>
<dbReference type="PROSITE" id="PS51186">
    <property type="entry name" value="GNAT"/>
    <property type="match status" value="1"/>
</dbReference>
<dbReference type="RefSeq" id="WP_257913284.1">
    <property type="nucleotide sequence ID" value="NZ_JANPWE010000004.1"/>
</dbReference>
<dbReference type="Pfam" id="PF00583">
    <property type="entry name" value="Acetyltransf_1"/>
    <property type="match status" value="1"/>
</dbReference>
<dbReference type="SUPFAM" id="SSF55729">
    <property type="entry name" value="Acyl-CoA N-acyltransferases (Nat)"/>
    <property type="match status" value="1"/>
</dbReference>
<evidence type="ECO:0000313" key="3">
    <source>
        <dbReference type="Proteomes" id="UP001524944"/>
    </source>
</evidence>
<dbReference type="NCBIfam" id="TIGR03827">
    <property type="entry name" value="GNAT_ablB"/>
    <property type="match status" value="1"/>
</dbReference>
<dbReference type="InterPro" id="IPR022525">
    <property type="entry name" value="GNAT_AblB"/>
</dbReference>
<dbReference type="Gene3D" id="3.40.630.30">
    <property type="match status" value="1"/>
</dbReference>
<organism evidence="2 3">
    <name type="scientific">Dehalobacterium formicoaceticum</name>
    <dbReference type="NCBI Taxonomy" id="51515"/>
    <lineage>
        <taxon>Bacteria</taxon>
        <taxon>Bacillati</taxon>
        <taxon>Bacillota</taxon>
        <taxon>Clostridia</taxon>
        <taxon>Eubacteriales</taxon>
        <taxon>Peptococcaceae</taxon>
        <taxon>Dehalobacterium</taxon>
    </lineage>
</organism>
<dbReference type="EMBL" id="JANPWE010000004">
    <property type="protein sequence ID" value="MCR6545706.1"/>
    <property type="molecule type" value="Genomic_DNA"/>
</dbReference>